<evidence type="ECO:0000313" key="1">
    <source>
        <dbReference type="EMBL" id="KAG5914471.1"/>
    </source>
</evidence>
<evidence type="ECO:0000313" key="2">
    <source>
        <dbReference type="Proteomes" id="UP000811619"/>
    </source>
</evidence>
<keyword evidence="2" id="KW-1185">Reference proteome</keyword>
<accession>A0A8K0J0K5</accession>
<gene>
    <name evidence="1" type="ORF">E4U42_000474</name>
</gene>
<dbReference type="EMBL" id="SRPY01001111">
    <property type="protein sequence ID" value="KAG5914471.1"/>
    <property type="molecule type" value="Genomic_DNA"/>
</dbReference>
<protein>
    <submittedName>
        <fullName evidence="1">Uncharacterized protein</fullName>
    </submittedName>
</protein>
<dbReference type="AlphaFoldDB" id="A0A8K0J0K5"/>
<organism evidence="1 2">
    <name type="scientific">Claviceps africana</name>
    <dbReference type="NCBI Taxonomy" id="83212"/>
    <lineage>
        <taxon>Eukaryota</taxon>
        <taxon>Fungi</taxon>
        <taxon>Dikarya</taxon>
        <taxon>Ascomycota</taxon>
        <taxon>Pezizomycotina</taxon>
        <taxon>Sordariomycetes</taxon>
        <taxon>Hypocreomycetidae</taxon>
        <taxon>Hypocreales</taxon>
        <taxon>Clavicipitaceae</taxon>
        <taxon>Claviceps</taxon>
    </lineage>
</organism>
<reference evidence="1" key="1">
    <citation type="journal article" date="2020" name="bioRxiv">
        <title>Whole genome comparisons of ergot fungi reveals the divergence and evolution of species within the genus Claviceps are the result of varying mechanisms driving genome evolution and host range expansion.</title>
        <authorList>
            <person name="Wyka S.A."/>
            <person name="Mondo S.J."/>
            <person name="Liu M."/>
            <person name="Dettman J."/>
            <person name="Nalam V."/>
            <person name="Broders K.D."/>
        </authorList>
    </citation>
    <scope>NUCLEOTIDE SEQUENCE</scope>
    <source>
        <strain evidence="1">CCC 489</strain>
    </source>
</reference>
<dbReference type="Proteomes" id="UP000811619">
    <property type="component" value="Unassembled WGS sequence"/>
</dbReference>
<feature type="non-terminal residue" evidence="1">
    <location>
        <position position="1"/>
    </location>
</feature>
<name>A0A8K0J0K5_9HYPO</name>
<sequence>NGHVDSTHDCEAGDRCVQLGDEDVEMTDGTSTTVCCNECLERKRATLYCSESCAVANMAKHRREKHGAGTAGAAEKARSLVSRLQQFVETTLADQNPGLKMSPVG</sequence>
<dbReference type="OrthoDB" id="5234772at2759"/>
<comment type="caution">
    <text evidence="1">The sequence shown here is derived from an EMBL/GenBank/DDBJ whole genome shotgun (WGS) entry which is preliminary data.</text>
</comment>
<proteinExistence type="predicted"/>